<feature type="domain" description="GST C-terminal" evidence="6">
    <location>
        <begin position="111"/>
        <end position="241"/>
    </location>
</feature>
<dbReference type="InterPro" id="IPR036282">
    <property type="entry name" value="Glutathione-S-Trfase_C_sf"/>
</dbReference>
<dbReference type="FunFam" id="3.40.30.10:FF:000156">
    <property type="entry name" value="Glutathione S-transferase 1"/>
    <property type="match status" value="1"/>
</dbReference>
<name>A0AAD7QM79_9ASCO</name>
<comment type="catalytic activity">
    <reaction evidence="4">
        <text>RX + glutathione = an S-substituted glutathione + a halide anion + H(+)</text>
        <dbReference type="Rhea" id="RHEA:16437"/>
        <dbReference type="ChEBI" id="CHEBI:15378"/>
        <dbReference type="ChEBI" id="CHEBI:16042"/>
        <dbReference type="ChEBI" id="CHEBI:17792"/>
        <dbReference type="ChEBI" id="CHEBI:57925"/>
        <dbReference type="ChEBI" id="CHEBI:90779"/>
        <dbReference type="EC" id="2.5.1.18"/>
    </reaction>
</comment>
<dbReference type="InterPro" id="IPR004046">
    <property type="entry name" value="GST_C"/>
</dbReference>
<proteinExistence type="inferred from homology"/>
<evidence type="ECO:0000313" key="7">
    <source>
        <dbReference type="EMBL" id="KAJ8097739.1"/>
    </source>
</evidence>
<dbReference type="EC" id="2.5.1.18" evidence="2"/>
<dbReference type="SFLD" id="SFLDS00019">
    <property type="entry name" value="Glutathione_Transferase_(cytos"/>
    <property type="match status" value="1"/>
</dbReference>
<dbReference type="AlphaFoldDB" id="A0AAD7QM79"/>
<dbReference type="PANTHER" id="PTHR44051">
    <property type="entry name" value="GLUTATHIONE S-TRANSFERASE-RELATED"/>
    <property type="match status" value="1"/>
</dbReference>
<feature type="domain" description="GST N-terminal" evidence="5">
    <location>
        <begin position="10"/>
        <end position="92"/>
    </location>
</feature>
<dbReference type="PROSITE" id="PS50404">
    <property type="entry name" value="GST_NTER"/>
    <property type="match status" value="1"/>
</dbReference>
<comment type="similarity">
    <text evidence="1">Belongs to the GST superfamily.</text>
</comment>
<dbReference type="Gene3D" id="1.20.1050.10">
    <property type="match status" value="1"/>
</dbReference>
<sequence>MTSTDDSGPSSGLVLHWLENSRSHRILWLLEELQIPYSLKVYKRNPKTLLADPALRNVHPLGKSPVLTDGDKVIAESGVIIEYLVRKYGATSDLVPKTTEDEEVVKYYLHYSEASLQPDMLLLLVSNNVRHAPVPFFIRPIARKIADSMDSAFAGPDAKLQLEYLEASLKKNGTGYFVGDGLTGADIILIFPLQMAKSRAGLTTEAYPHLWKWVEDMQARDAYIRADKKAAEHGVSTAVRL</sequence>
<dbReference type="PROSITE" id="PS50405">
    <property type="entry name" value="GST_CTER"/>
    <property type="match status" value="1"/>
</dbReference>
<gene>
    <name evidence="7" type="ORF">POJ06DRAFT_20627</name>
</gene>
<keyword evidence="3" id="KW-0808">Transferase</keyword>
<dbReference type="EMBL" id="JARPMG010000010">
    <property type="protein sequence ID" value="KAJ8097739.1"/>
    <property type="molecule type" value="Genomic_DNA"/>
</dbReference>
<dbReference type="Pfam" id="PF13409">
    <property type="entry name" value="GST_N_2"/>
    <property type="match status" value="1"/>
</dbReference>
<dbReference type="SUPFAM" id="SSF52833">
    <property type="entry name" value="Thioredoxin-like"/>
    <property type="match status" value="1"/>
</dbReference>
<keyword evidence="8" id="KW-1185">Reference proteome</keyword>
<dbReference type="GO" id="GO:0004364">
    <property type="term" value="F:glutathione transferase activity"/>
    <property type="evidence" value="ECO:0007669"/>
    <property type="project" value="UniProtKB-EC"/>
</dbReference>
<dbReference type="Proteomes" id="UP001217417">
    <property type="component" value="Unassembled WGS sequence"/>
</dbReference>
<evidence type="ECO:0000256" key="2">
    <source>
        <dbReference type="ARBA" id="ARBA00012452"/>
    </source>
</evidence>
<comment type="caution">
    <text evidence="7">The sequence shown here is derived from an EMBL/GenBank/DDBJ whole genome shotgun (WGS) entry which is preliminary data.</text>
</comment>
<evidence type="ECO:0000256" key="3">
    <source>
        <dbReference type="ARBA" id="ARBA00022679"/>
    </source>
</evidence>
<dbReference type="SUPFAM" id="SSF47616">
    <property type="entry name" value="GST C-terminal domain-like"/>
    <property type="match status" value="1"/>
</dbReference>
<evidence type="ECO:0000313" key="8">
    <source>
        <dbReference type="Proteomes" id="UP001217417"/>
    </source>
</evidence>
<dbReference type="CDD" id="cd03046">
    <property type="entry name" value="GST_N_GTT1_like"/>
    <property type="match status" value="1"/>
</dbReference>
<dbReference type="InterPro" id="IPR010987">
    <property type="entry name" value="Glutathione-S-Trfase_C-like"/>
</dbReference>
<dbReference type="Pfam" id="PF00043">
    <property type="entry name" value="GST_C"/>
    <property type="match status" value="1"/>
</dbReference>
<organism evidence="7 8">
    <name type="scientific">Lipomyces tetrasporus</name>
    <dbReference type="NCBI Taxonomy" id="54092"/>
    <lineage>
        <taxon>Eukaryota</taxon>
        <taxon>Fungi</taxon>
        <taxon>Dikarya</taxon>
        <taxon>Ascomycota</taxon>
        <taxon>Saccharomycotina</taxon>
        <taxon>Lipomycetes</taxon>
        <taxon>Lipomycetales</taxon>
        <taxon>Lipomycetaceae</taxon>
        <taxon>Lipomyces</taxon>
    </lineage>
</organism>
<accession>A0AAD7QM79</accession>
<evidence type="ECO:0000256" key="4">
    <source>
        <dbReference type="ARBA" id="ARBA00047960"/>
    </source>
</evidence>
<dbReference type="RefSeq" id="XP_056041189.1">
    <property type="nucleotide sequence ID" value="XM_056185374.1"/>
</dbReference>
<reference evidence="7" key="1">
    <citation type="submission" date="2023-03" db="EMBL/GenBank/DDBJ databases">
        <title>Near-Complete genome sequence of Lipomyces tetrasporous NRRL Y-64009, an oleaginous yeast capable of growing on lignocellulosic hydrolysates.</title>
        <authorList>
            <consortium name="Lawrence Berkeley National Laboratory"/>
            <person name="Jagtap S.S."/>
            <person name="Liu J.-J."/>
            <person name="Walukiewicz H.E."/>
            <person name="Pangilinan J."/>
            <person name="Lipzen A."/>
            <person name="Ahrendt S."/>
            <person name="Koriabine M."/>
            <person name="Cobaugh K."/>
            <person name="Salamov A."/>
            <person name="Yoshinaga Y."/>
            <person name="Ng V."/>
            <person name="Daum C."/>
            <person name="Grigoriev I.V."/>
            <person name="Slininger P.J."/>
            <person name="Dien B.S."/>
            <person name="Jin Y.-S."/>
            <person name="Rao C.V."/>
        </authorList>
    </citation>
    <scope>NUCLEOTIDE SEQUENCE</scope>
    <source>
        <strain evidence="7">NRRL Y-64009</strain>
    </source>
</reference>
<evidence type="ECO:0000259" key="6">
    <source>
        <dbReference type="PROSITE" id="PS50405"/>
    </source>
</evidence>
<dbReference type="InterPro" id="IPR040079">
    <property type="entry name" value="Glutathione_S-Trfase"/>
</dbReference>
<dbReference type="Gene3D" id="3.40.30.10">
    <property type="entry name" value="Glutaredoxin"/>
    <property type="match status" value="1"/>
</dbReference>
<dbReference type="GO" id="GO:0005737">
    <property type="term" value="C:cytoplasm"/>
    <property type="evidence" value="ECO:0007669"/>
    <property type="project" value="UniProtKB-ARBA"/>
</dbReference>
<dbReference type="InterPro" id="IPR004045">
    <property type="entry name" value="Glutathione_S-Trfase_N"/>
</dbReference>
<dbReference type="GO" id="GO:0004602">
    <property type="term" value="F:glutathione peroxidase activity"/>
    <property type="evidence" value="ECO:0007669"/>
    <property type="project" value="UniProtKB-ARBA"/>
</dbReference>
<dbReference type="PANTHER" id="PTHR44051:SF9">
    <property type="entry name" value="GLUTATHIONE S-TRANSFERASE 1"/>
    <property type="match status" value="1"/>
</dbReference>
<dbReference type="InterPro" id="IPR036249">
    <property type="entry name" value="Thioredoxin-like_sf"/>
</dbReference>
<dbReference type="SFLD" id="SFLDG01150">
    <property type="entry name" value="Main.1:_Beta-like"/>
    <property type="match status" value="1"/>
</dbReference>
<dbReference type="CDD" id="cd03189">
    <property type="entry name" value="GST_C_GTT1_like"/>
    <property type="match status" value="1"/>
</dbReference>
<dbReference type="SFLD" id="SFLDG00358">
    <property type="entry name" value="Main_(cytGST)"/>
    <property type="match status" value="1"/>
</dbReference>
<protein>
    <recommendedName>
        <fullName evidence="2">glutathione transferase</fullName>
        <ecNumber evidence="2">2.5.1.18</ecNumber>
    </recommendedName>
</protein>
<evidence type="ECO:0000256" key="1">
    <source>
        <dbReference type="ARBA" id="ARBA00007409"/>
    </source>
</evidence>
<evidence type="ECO:0000259" key="5">
    <source>
        <dbReference type="PROSITE" id="PS50404"/>
    </source>
</evidence>
<dbReference type="GeneID" id="80880540"/>